<reference evidence="4" key="1">
    <citation type="journal article" date="2019" name="Int. J. Syst. Evol. Microbiol.">
        <title>The Global Catalogue of Microorganisms (GCM) 10K type strain sequencing project: providing services to taxonomists for standard genome sequencing and annotation.</title>
        <authorList>
            <consortium name="The Broad Institute Genomics Platform"/>
            <consortium name="The Broad Institute Genome Sequencing Center for Infectious Disease"/>
            <person name="Wu L."/>
            <person name="Ma J."/>
        </authorList>
    </citation>
    <scope>NUCLEOTIDE SEQUENCE [LARGE SCALE GENOMIC DNA]</scope>
    <source>
        <strain evidence="4">CCUG 59778</strain>
    </source>
</reference>
<evidence type="ECO:0000313" key="3">
    <source>
        <dbReference type="EMBL" id="MFC5285632.1"/>
    </source>
</evidence>
<protein>
    <submittedName>
        <fullName evidence="3">DUF3558 domain-containing protein</fullName>
    </submittedName>
</protein>
<accession>A0ABW0EDZ6</accession>
<feature type="region of interest" description="Disordered" evidence="1">
    <location>
        <begin position="19"/>
        <end position="58"/>
    </location>
</feature>
<keyword evidence="2" id="KW-0732">Signal</keyword>
<organism evidence="3 4">
    <name type="scientific">Actinokineospora guangxiensis</name>
    <dbReference type="NCBI Taxonomy" id="1490288"/>
    <lineage>
        <taxon>Bacteria</taxon>
        <taxon>Bacillati</taxon>
        <taxon>Actinomycetota</taxon>
        <taxon>Actinomycetes</taxon>
        <taxon>Pseudonocardiales</taxon>
        <taxon>Pseudonocardiaceae</taxon>
        <taxon>Actinokineospora</taxon>
    </lineage>
</organism>
<evidence type="ECO:0000313" key="4">
    <source>
        <dbReference type="Proteomes" id="UP001596157"/>
    </source>
</evidence>
<dbReference type="InterPro" id="IPR024520">
    <property type="entry name" value="DUF3558"/>
</dbReference>
<feature type="chain" id="PRO_5046321064" evidence="2">
    <location>
        <begin position="21"/>
        <end position="202"/>
    </location>
</feature>
<keyword evidence="4" id="KW-1185">Reference proteome</keyword>
<feature type="compositionally biased region" description="Polar residues" evidence="1">
    <location>
        <begin position="48"/>
        <end position="58"/>
    </location>
</feature>
<feature type="signal peptide" evidence="2">
    <location>
        <begin position="1"/>
        <end position="20"/>
    </location>
</feature>
<gene>
    <name evidence="3" type="ORF">ACFPM7_01085</name>
</gene>
<proteinExistence type="predicted"/>
<comment type="caution">
    <text evidence="3">The sequence shown here is derived from an EMBL/GenBank/DDBJ whole genome shotgun (WGS) entry which is preliminary data.</text>
</comment>
<dbReference type="RefSeq" id="WP_378242744.1">
    <property type="nucleotide sequence ID" value="NZ_JBHSKF010000001.1"/>
</dbReference>
<dbReference type="PROSITE" id="PS51257">
    <property type="entry name" value="PROKAR_LIPOPROTEIN"/>
    <property type="match status" value="1"/>
</dbReference>
<evidence type="ECO:0000256" key="1">
    <source>
        <dbReference type="SAM" id="MobiDB-lite"/>
    </source>
</evidence>
<name>A0ABW0EDZ6_9PSEU</name>
<dbReference type="Pfam" id="PF12079">
    <property type="entry name" value="DUF3558"/>
    <property type="match status" value="1"/>
</dbReference>
<sequence length="202" mass="20363">MRLAAPAVLMACLLSGCSTTDKGSPVPTDDIATTTLPRTRTAEPTGPDQGTPQVSNPLDVSAFAADPCTSITKAQAGALGVAHPGVGEPAVGGKACLWRNESGGSVLLSVVTANGLDGVYGAKARGELAVFEELPPVEGFPAVVANKVDLRDTGDCTVWVGTSDEEMVGVALGQSRDKVGDKDPCLVAASVASQVITTMKAG</sequence>
<dbReference type="Proteomes" id="UP001596157">
    <property type="component" value="Unassembled WGS sequence"/>
</dbReference>
<evidence type="ECO:0000256" key="2">
    <source>
        <dbReference type="SAM" id="SignalP"/>
    </source>
</evidence>
<dbReference type="EMBL" id="JBHSKF010000001">
    <property type="protein sequence ID" value="MFC5285632.1"/>
    <property type="molecule type" value="Genomic_DNA"/>
</dbReference>